<evidence type="ECO:0000259" key="15">
    <source>
        <dbReference type="PROSITE" id="PS51455"/>
    </source>
</evidence>
<dbReference type="SUPFAM" id="SSF52029">
    <property type="entry name" value="GroEL apical domain-like"/>
    <property type="match status" value="1"/>
</dbReference>
<feature type="region of interest" description="Disordered" evidence="13">
    <location>
        <begin position="1704"/>
        <end position="1748"/>
    </location>
</feature>
<dbReference type="InterPro" id="IPR044769">
    <property type="entry name" value="PIKfyve_PIPKc"/>
</dbReference>
<dbReference type="GeneID" id="59261365"/>
<dbReference type="PROSITE" id="PS51455">
    <property type="entry name" value="PIPK"/>
    <property type="match status" value="1"/>
</dbReference>
<dbReference type="FunFam" id="3.50.7.10:FF:000007">
    <property type="entry name" value="1-phosphatidylinositol 3-phosphate 5-kinase isoform X1"/>
    <property type="match status" value="1"/>
</dbReference>
<gene>
    <name evidence="16" type="ORF">Bfra_007299</name>
</gene>
<dbReference type="Gene3D" id="3.30.810.10">
    <property type="entry name" value="2-Layer Sandwich"/>
    <property type="match status" value="1"/>
</dbReference>
<dbReference type="Pfam" id="PF01363">
    <property type="entry name" value="FYVE"/>
    <property type="match status" value="1"/>
</dbReference>
<evidence type="ECO:0000256" key="3">
    <source>
        <dbReference type="ARBA" id="ARBA00022679"/>
    </source>
</evidence>
<feature type="compositionally biased region" description="Low complexity" evidence="13">
    <location>
        <begin position="1853"/>
        <end position="1871"/>
    </location>
</feature>
<keyword evidence="5 12" id="KW-0547">Nucleotide-binding</keyword>
<sequence>MITQTQSGLSCRRTLAKIRGYQRVYEKKMSSHGSPRPSVMAPLLIPLGARSRRGSLVSLPGATPVDKEQLAQALDKIHSTACQSETLTTFNEFAPPPPSSSNPESKGLAGDIMQNGLSGLYSRFKGAVGVGKDKAGSTSVKGDNESFDTVSIKSQNASNITPGSKGSAGLAREDSGITASPIQLSMASSQLQSPSVSSFMGNSSEMQSHTIKSSKASLSSAPSTSKSSARPPLNPMVKNASSSAIVPTVAPVNAVAFKEGEKAWLESSDGNVTDKVNKKGASDRSEPASASDYTHPNTFGSASASESRRFPGHSSGLDDSESFDFEPMKSESAGRMSLGNLDSKKDSQEMNFRASDGSATGRAKSLSNPKTASSALSSIKSSDPRPNATPRLFIPETARRSPAVERITQSHLPGYQVSRASSTDRSTAEASPVHTSAHNHVRHDSFGTDERSSRTYSGRARIPGTTTNGGNAEVVSARLEQMRKQVLSKEFWMADDICKECFLCGDPFTAFRRKHHCRTCGCIFDSKCTQTISGQRFGVQGSLRMCTTCLDIINRRHDSSGSDDSDDESGLPSFFHSQQAKFDSSTSTKIDLPESSSDSVKIGDESRPLATPMMAIPATRRIGDSSNRRSAILEIDAPQLSRPSSSRSLKALSTAARPSSSSHRRHQSKHNFLGRFKTPAGDRAPFHRGLTDDIGKGTRLPAFHDDNIIDPDLAPYMSDEGSSADEQMSIFATLNNGNTTTSPFENDRVGFGSLLNATKRHRARTGDKSVSGISFTSRGLEDASATVGAFTRPNRRRNLSVASNTLHHTRPSPRQMKPTSLAKGYGNVNEDVATPEHLSDVPTSAGMSSKMTRSASMRDAKAPAIELNNASLHHVRRLLHQLLEDADVPNVASWEKALIPILLQCTDDVNPDVRRGDDIDIRHYVKLKKIPGGKPGDTSYVSGVVFTKNLALKSMPRSISNPRIVIVSFPIEYQRHQSSFMSLEPVIAQEKEFLRNMVNRIASLRPQLLLVQKHISGLALQYLAEANIAVIYNVKPSVIEAVSRCAQTEVISSIDMVALKPVHIGKSSGFDVKTYVHGDIPGRKKTYIYLSGCPKELGCTIALRGASMPVLAKMKQITEFMVYVVYNLKLETCLMRDEFVLIPSVAETGNLSPARQNGQTSKSIGSDAMPQQDTVVSASNVLQAATESNKTKGLSQDELGNNEGISTDKVHINPESTVEAQTAILADQKPEVSRMISAHESHAHSSHDDHLPEDVPMPTFYSDMVAKHQTKILSASPFVKFMQPYLLVRAREQERRLVYLKRLRDQDMFEEQTDTEKSKPQKFQLIKPDMVHESIKNAPRQIMEVLHAVHDAEYDKALHNYQTQTRQWENYIQGNLNLFDPYGHQNITVLYTVVCTETSIPCAGPDLLTLAFYTEHEISEEIDPDCTLGQYVEDLCLTINTTCTFNGCDRKMSEHHRTYVHGEARITVFVERSPCKIKGLQDSILMWSYCKKCQKETQVMPMSESTWKYSFGKYLELSFWSSELHLRAGFCPHDLHRDHLRYFGFRNVAIRIHYDPIDLLEIVVPRTRITWKVDNDLRLKNELFTKIEERWNRFMTSVVSRIKGINIDSVAPEKAEACKAEIERLTKRAQEEHTALLRKLQDKYMESKYYEIIPLNRAVRAMQEKVAEWDDAFQDFDGNFFPSEKDIRRLAAIQLKRMFMDRDESQTSLVSVETNEPLSDVEEKSVIQAPMETATEPSQDTEESPEDQLTVVEDISVPDLAAGDSQPSDGTQSSITEAPIQTPRHEGVEHLDLAIPETADQQVASDMLTPTDTSDFLTSSPSEMESPPDVEIPTAPLEATLSEKIERLRRANQSYSGEQGQSQGETSGIPRPTERTTSRRSGASPPLNRTQSQPANTLRRMQPISSKAYHRLGDARKSSDTQIPLLEPLKPSTTEPVRPTDKRLSERLGLGSLKQNRKAGHSLIPRSVQSKRKESKVTTLAKHFEQLSREFEKERLRDRRRMAAKVTQSRAFPKASSKPIVEIYKDIKEAVEERGPPDEVSLDVEPTRVSTESTGMTEGLADLNMEPPSSETQPNSPNDTSAATEGAVADIEADDSHQNFSQTGSDDEGAVSDADHSLIGDLLQGAEELAESLRVGKPNADLPLEIPKHEKSSLMKMLTNFWAERSASGWTQLEYPINAGEHIFVDSDVIIREDEPSSLIAFTLSSEHYLAKLDDLRQQGPACAKAQEHDSMPLDGTPDICEDGINQAEVETSLLRATGTHLAYSFVDSSARMQCKIFFAEQFDAVRRKCGVADRIVESLSRCLKWDSKGGKTKSVFLKTLDDRLVLKQLSPIETQAFLKFAPAYFNIISEALFHELPTAIAKMLGFFQIVIKNPATGTEIKWDVLVMENLFYDRSPTRIFDLKGSMRNRKIQSTGEQNEVLLDENMVEFIYESPLFAREHSKKLLRSAIFNDTLFLQRNDVMDYSLMVAVDEARKELVVGIIDVVRTYTWDKKLESWIKDRGFAGGGRNRPTVTSPKVRSILLSNYNPQQLAPTSGWKTEKRLKTDGARGKNASVVIYDRDDASKIDPWHNMKQSLRWEVCRLNWALSIEH</sequence>
<evidence type="ECO:0000256" key="2">
    <source>
        <dbReference type="ARBA" id="ARBA00012009"/>
    </source>
</evidence>
<dbReference type="InterPro" id="IPR027484">
    <property type="entry name" value="PInositol-4-P-5-kinase_N"/>
</dbReference>
<evidence type="ECO:0000259" key="14">
    <source>
        <dbReference type="PROSITE" id="PS50178"/>
    </source>
</evidence>
<evidence type="ECO:0000256" key="12">
    <source>
        <dbReference type="PROSITE-ProRule" id="PRU00781"/>
    </source>
</evidence>
<dbReference type="GO" id="GO:0000285">
    <property type="term" value="F:1-phosphatidylinositol-3-phosphate 5-kinase activity"/>
    <property type="evidence" value="ECO:0007669"/>
    <property type="project" value="UniProtKB-EC"/>
</dbReference>
<dbReference type="FunFam" id="3.30.40.10:FF:000283">
    <property type="entry name" value="1-phosphatidylinositol-3-phosphate 5-kinase (Fab1)"/>
    <property type="match status" value="1"/>
</dbReference>
<keyword evidence="4" id="KW-0479">Metal-binding</keyword>
<keyword evidence="3 12" id="KW-0808">Transferase</keyword>
<feature type="domain" description="FYVE-type" evidence="14">
    <location>
        <begin position="495"/>
        <end position="554"/>
    </location>
</feature>
<feature type="region of interest" description="Disordered" evidence="13">
    <location>
        <begin position="1187"/>
        <end position="1209"/>
    </location>
</feature>
<feature type="compositionally biased region" description="Polar residues" evidence="13">
    <location>
        <begin position="1809"/>
        <end position="1823"/>
    </location>
</feature>
<feature type="compositionally biased region" description="Polar residues" evidence="13">
    <location>
        <begin position="418"/>
        <end position="438"/>
    </location>
</feature>
<dbReference type="InterPro" id="IPR027409">
    <property type="entry name" value="GroEL-like_apical_dom_sf"/>
</dbReference>
<proteinExistence type="predicted"/>
<keyword evidence="6 11" id="KW-0863">Zinc-finger</keyword>
<dbReference type="Pfam" id="PF00118">
    <property type="entry name" value="Cpn60_TCP1"/>
    <property type="match status" value="1"/>
</dbReference>
<feature type="region of interest" description="Disordered" evidence="13">
    <location>
        <begin position="578"/>
        <end position="669"/>
    </location>
</feature>
<feature type="compositionally biased region" description="Polar residues" evidence="13">
    <location>
        <begin position="153"/>
        <end position="164"/>
    </location>
</feature>
<dbReference type="InterPro" id="IPR017455">
    <property type="entry name" value="Znf_FYVE-rel"/>
</dbReference>
<dbReference type="Pfam" id="PF01504">
    <property type="entry name" value="PIP5K"/>
    <property type="match status" value="1"/>
</dbReference>
<evidence type="ECO:0000256" key="10">
    <source>
        <dbReference type="ARBA" id="ARBA00075294"/>
    </source>
</evidence>
<evidence type="ECO:0000256" key="9">
    <source>
        <dbReference type="ARBA" id="ARBA00022840"/>
    </source>
</evidence>
<dbReference type="SMART" id="SM00330">
    <property type="entry name" value="PIPKc"/>
    <property type="match status" value="1"/>
</dbReference>
<feature type="compositionally biased region" description="Polar residues" evidence="13">
    <location>
        <begin position="1765"/>
        <end position="1776"/>
    </location>
</feature>
<dbReference type="GO" id="GO:0046854">
    <property type="term" value="P:phosphatidylinositol phosphate biosynthetic process"/>
    <property type="evidence" value="ECO:0007669"/>
    <property type="project" value="TreeGrafter"/>
</dbReference>
<protein>
    <recommendedName>
        <fullName evidence="2">1-phosphatidylinositol-3-phosphate 5-kinase</fullName>
        <ecNumber evidence="2">2.7.1.150</ecNumber>
    </recommendedName>
    <alternativeName>
        <fullName evidence="10">Type III PIP kinase</fullName>
    </alternativeName>
</protein>
<feature type="compositionally biased region" description="Basic and acidic residues" evidence="13">
    <location>
        <begin position="442"/>
        <end position="453"/>
    </location>
</feature>
<name>A0A8H6AIH1_9HELO</name>
<organism evidence="16 17">
    <name type="scientific">Botrytis fragariae</name>
    <dbReference type="NCBI Taxonomy" id="1964551"/>
    <lineage>
        <taxon>Eukaryota</taxon>
        <taxon>Fungi</taxon>
        <taxon>Dikarya</taxon>
        <taxon>Ascomycota</taxon>
        <taxon>Pezizomycotina</taxon>
        <taxon>Leotiomycetes</taxon>
        <taxon>Helotiales</taxon>
        <taxon>Sclerotiniaceae</taxon>
        <taxon>Botrytis</taxon>
    </lineage>
</organism>
<reference evidence="16 17" key="1">
    <citation type="journal article" date="2020" name="Phytopathology">
        <title>A high-quality genome resource of Botrytis fragariae, a new and rapidly spreading fungal pathogen causing strawberry gray mold in the U.S.A.</title>
        <authorList>
            <person name="Wu Y."/>
            <person name="Saski C.A."/>
            <person name="Schnabel G."/>
            <person name="Xiao S."/>
            <person name="Hu M."/>
        </authorList>
    </citation>
    <scope>NUCLEOTIDE SEQUENCE [LARGE SCALE GENOMIC DNA]</scope>
    <source>
        <strain evidence="16 17">BVB16</strain>
    </source>
</reference>
<feature type="compositionally biased region" description="Low complexity" evidence="13">
    <location>
        <begin position="213"/>
        <end position="231"/>
    </location>
</feature>
<evidence type="ECO:0000256" key="5">
    <source>
        <dbReference type="ARBA" id="ARBA00022741"/>
    </source>
</evidence>
<dbReference type="Gene3D" id="3.30.800.10">
    <property type="entry name" value="Phosphatidylinositol Phosphate Kinase II Beta"/>
    <property type="match status" value="1"/>
</dbReference>
<dbReference type="CDD" id="cd03334">
    <property type="entry name" value="Fab1_TCP"/>
    <property type="match status" value="1"/>
</dbReference>
<evidence type="ECO:0000313" key="17">
    <source>
        <dbReference type="Proteomes" id="UP000531561"/>
    </source>
</evidence>
<feature type="compositionally biased region" description="Polar residues" evidence="13">
    <location>
        <begin position="2067"/>
        <end position="2083"/>
    </location>
</feature>
<evidence type="ECO:0000256" key="13">
    <source>
        <dbReference type="SAM" id="MobiDB-lite"/>
    </source>
</evidence>
<dbReference type="EC" id="2.7.1.150" evidence="2"/>
<comment type="caution">
    <text evidence="16">The sequence shown here is derived from an EMBL/GenBank/DDBJ whole genome shotgun (WGS) entry which is preliminary data.</text>
</comment>
<feature type="compositionally biased region" description="Low complexity" evidence="13">
    <location>
        <begin position="186"/>
        <end position="198"/>
    </location>
</feature>
<dbReference type="GO" id="GO:0008270">
    <property type="term" value="F:zinc ion binding"/>
    <property type="evidence" value="ECO:0007669"/>
    <property type="project" value="UniProtKB-KW"/>
</dbReference>
<dbReference type="GO" id="GO:0000329">
    <property type="term" value="C:fungal-type vacuole membrane"/>
    <property type="evidence" value="ECO:0007669"/>
    <property type="project" value="TreeGrafter"/>
</dbReference>
<dbReference type="InterPro" id="IPR011011">
    <property type="entry name" value="Znf_FYVE_PHD"/>
</dbReference>
<dbReference type="Gene3D" id="3.30.40.10">
    <property type="entry name" value="Zinc/RING finger domain, C3HC4 (zinc finger)"/>
    <property type="match status" value="1"/>
</dbReference>
<dbReference type="FunFam" id="3.30.810.10:FF:000001">
    <property type="entry name" value="1-phosphatidylinositol 3-phosphate 5-kinase FAB1"/>
    <property type="match status" value="1"/>
</dbReference>
<feature type="region of interest" description="Disordered" evidence="13">
    <location>
        <begin position="2032"/>
        <end position="2085"/>
    </location>
</feature>
<evidence type="ECO:0000256" key="7">
    <source>
        <dbReference type="ARBA" id="ARBA00022777"/>
    </source>
</evidence>
<feature type="region of interest" description="Disordered" evidence="13">
    <location>
        <begin position="264"/>
        <end position="469"/>
    </location>
</feature>
<dbReference type="GO" id="GO:0010008">
    <property type="term" value="C:endosome membrane"/>
    <property type="evidence" value="ECO:0007669"/>
    <property type="project" value="TreeGrafter"/>
</dbReference>
<evidence type="ECO:0000256" key="1">
    <source>
        <dbReference type="ARBA" id="ARBA00000768"/>
    </source>
</evidence>
<evidence type="ECO:0000256" key="11">
    <source>
        <dbReference type="PROSITE-ProRule" id="PRU00091"/>
    </source>
</evidence>
<dbReference type="InterPro" id="IPR002423">
    <property type="entry name" value="Cpn60/GroEL/TCP-1"/>
</dbReference>
<feature type="compositionally biased region" description="Polar residues" evidence="13">
    <location>
        <begin position="1706"/>
        <end position="1717"/>
    </location>
</feature>
<feature type="domain" description="PIPK" evidence="15">
    <location>
        <begin position="2209"/>
        <end position="2532"/>
    </location>
</feature>
<dbReference type="Proteomes" id="UP000531561">
    <property type="component" value="Unassembled WGS sequence"/>
</dbReference>
<keyword evidence="17" id="KW-1185">Reference proteome</keyword>
<keyword evidence="9 12" id="KW-0067">ATP-binding</keyword>
<comment type="catalytic activity">
    <reaction evidence="1">
        <text>a 1,2-diacyl-sn-glycero-3-phospho-(1D-myo-inositol-3-phosphate) + ATP = a 1,2-diacyl-sn-glycero-3-phospho-(1D-myo-inositol-3,5-bisphosphate) + ADP + H(+)</text>
        <dbReference type="Rhea" id="RHEA:13609"/>
        <dbReference type="ChEBI" id="CHEBI:15378"/>
        <dbReference type="ChEBI" id="CHEBI:30616"/>
        <dbReference type="ChEBI" id="CHEBI:57923"/>
        <dbReference type="ChEBI" id="CHEBI:58088"/>
        <dbReference type="ChEBI" id="CHEBI:456216"/>
        <dbReference type="EC" id="2.7.1.150"/>
    </reaction>
</comment>
<dbReference type="EMBL" id="JABFCT010000026">
    <property type="protein sequence ID" value="KAF5868104.1"/>
    <property type="molecule type" value="Genomic_DNA"/>
</dbReference>
<evidence type="ECO:0000256" key="6">
    <source>
        <dbReference type="ARBA" id="ARBA00022771"/>
    </source>
</evidence>
<dbReference type="RefSeq" id="XP_037187053.1">
    <property type="nucleotide sequence ID" value="XM_037337673.1"/>
</dbReference>
<dbReference type="InterPro" id="IPR000306">
    <property type="entry name" value="Znf_FYVE"/>
</dbReference>
<feature type="region of interest" description="Disordered" evidence="13">
    <location>
        <begin position="186"/>
        <end position="242"/>
    </location>
</feature>
<dbReference type="OrthoDB" id="158357at2759"/>
<feature type="compositionally biased region" description="Polar residues" evidence="13">
    <location>
        <begin position="1887"/>
        <end position="1896"/>
    </location>
</feature>
<dbReference type="CDD" id="cd17300">
    <property type="entry name" value="PIPKc_PIKfyve"/>
    <property type="match status" value="1"/>
</dbReference>
<dbReference type="GO" id="GO:0005524">
    <property type="term" value="F:ATP binding"/>
    <property type="evidence" value="ECO:0007669"/>
    <property type="project" value="UniProtKB-UniRule"/>
</dbReference>
<feature type="region of interest" description="Disordered" evidence="13">
    <location>
        <begin position="153"/>
        <end position="173"/>
    </location>
</feature>
<dbReference type="InterPro" id="IPR013083">
    <property type="entry name" value="Znf_RING/FYVE/PHD"/>
</dbReference>
<feature type="compositionally biased region" description="Low complexity" evidence="13">
    <location>
        <begin position="640"/>
        <end position="661"/>
    </location>
</feature>
<evidence type="ECO:0000313" key="16">
    <source>
        <dbReference type="EMBL" id="KAF5868104.1"/>
    </source>
</evidence>
<feature type="compositionally biased region" description="Polar residues" evidence="13">
    <location>
        <begin position="199"/>
        <end position="211"/>
    </location>
</feature>
<dbReference type="FunFam" id="3.30.800.10:FF:000005">
    <property type="entry name" value="1-phosphatidylinositol-3-phosphate 5-kinase (Fab1)"/>
    <property type="match status" value="1"/>
</dbReference>
<dbReference type="InterPro" id="IPR027483">
    <property type="entry name" value="PInositol-4-P-4/5-kinase_C_sf"/>
</dbReference>
<dbReference type="SUPFAM" id="SSF57903">
    <property type="entry name" value="FYVE/PHD zinc finger"/>
    <property type="match status" value="1"/>
</dbReference>
<dbReference type="SUPFAM" id="SSF56104">
    <property type="entry name" value="SAICAR synthase-like"/>
    <property type="match status" value="1"/>
</dbReference>
<dbReference type="PANTHER" id="PTHR45748">
    <property type="entry name" value="1-PHOSPHATIDYLINOSITOL 3-PHOSPHATE 5-KINASE-RELATED"/>
    <property type="match status" value="1"/>
</dbReference>
<keyword evidence="7 12" id="KW-0418">Kinase</keyword>
<dbReference type="InterPro" id="IPR002498">
    <property type="entry name" value="PInositol-4-P-4/5-kinase_core"/>
</dbReference>
<dbReference type="PANTHER" id="PTHR45748:SF7">
    <property type="entry name" value="1-PHOSPHATIDYLINOSITOL 3-PHOSPHATE 5-KINASE-RELATED"/>
    <property type="match status" value="1"/>
</dbReference>
<feature type="compositionally biased region" description="Basic and acidic residues" evidence="13">
    <location>
        <begin position="275"/>
        <end position="286"/>
    </location>
</feature>
<feature type="compositionally biased region" description="Polar residues" evidence="13">
    <location>
        <begin position="291"/>
        <end position="305"/>
    </location>
</feature>
<accession>A0A8H6AIH1</accession>
<dbReference type="Gene3D" id="3.50.7.10">
    <property type="entry name" value="GroEL"/>
    <property type="match status" value="1"/>
</dbReference>
<dbReference type="PROSITE" id="PS50178">
    <property type="entry name" value="ZF_FYVE"/>
    <property type="match status" value="1"/>
</dbReference>
<evidence type="ECO:0000256" key="8">
    <source>
        <dbReference type="ARBA" id="ARBA00022833"/>
    </source>
</evidence>
<feature type="compositionally biased region" description="Polar residues" evidence="13">
    <location>
        <begin position="578"/>
        <end position="599"/>
    </location>
</feature>
<feature type="region of interest" description="Disordered" evidence="13">
    <location>
        <begin position="1760"/>
        <end position="1783"/>
    </location>
</feature>
<keyword evidence="8" id="KW-0862">Zinc</keyword>
<dbReference type="SMART" id="SM00064">
    <property type="entry name" value="FYVE"/>
    <property type="match status" value="1"/>
</dbReference>
<feature type="region of interest" description="Disordered" evidence="13">
    <location>
        <begin position="1809"/>
        <end position="1960"/>
    </location>
</feature>
<evidence type="ECO:0000256" key="4">
    <source>
        <dbReference type="ARBA" id="ARBA00022723"/>
    </source>
</evidence>
<feature type="region of interest" description="Disordered" evidence="13">
    <location>
        <begin position="783"/>
        <end position="819"/>
    </location>
</feature>